<proteinExistence type="predicted"/>
<name>A0A6N4R465_BLAVI</name>
<dbReference type="AlphaFoldDB" id="A0A6N4R465"/>
<reference evidence="1 2" key="1">
    <citation type="journal article" date="2017" name="Nat. Commun.">
        <title>In situ click chemistry generation of cyclooxygenase-2 inhibitors.</title>
        <authorList>
            <person name="Bhardwaj A."/>
            <person name="Kaur J."/>
            <person name="Wuest M."/>
            <person name="Wuest F."/>
        </authorList>
    </citation>
    <scope>NUCLEOTIDE SEQUENCE [LARGE SCALE GENOMIC DNA]</scope>
    <source>
        <strain evidence="1">S2_018_000_R2_106</strain>
    </source>
</reference>
<dbReference type="EMBL" id="VAFM01000001">
    <property type="protein sequence ID" value="TKW61470.1"/>
    <property type="molecule type" value="Genomic_DNA"/>
</dbReference>
<accession>A0A6N4R465</accession>
<dbReference type="Proteomes" id="UP000320948">
    <property type="component" value="Unassembled WGS sequence"/>
</dbReference>
<evidence type="ECO:0000313" key="2">
    <source>
        <dbReference type="Proteomes" id="UP000320948"/>
    </source>
</evidence>
<evidence type="ECO:0000313" key="1">
    <source>
        <dbReference type="EMBL" id="TKW61470.1"/>
    </source>
</evidence>
<gene>
    <name evidence="1" type="ORF">DI628_02285</name>
</gene>
<protein>
    <submittedName>
        <fullName evidence="1">Uncharacterized protein</fullName>
    </submittedName>
</protein>
<organism evidence="1 2">
    <name type="scientific">Blastochloris viridis</name>
    <name type="common">Rhodopseudomonas viridis</name>
    <dbReference type="NCBI Taxonomy" id="1079"/>
    <lineage>
        <taxon>Bacteria</taxon>
        <taxon>Pseudomonadati</taxon>
        <taxon>Pseudomonadota</taxon>
        <taxon>Alphaproteobacteria</taxon>
        <taxon>Hyphomicrobiales</taxon>
        <taxon>Blastochloridaceae</taxon>
        <taxon>Blastochloris</taxon>
    </lineage>
</organism>
<sequence>MTALHSLADNDSTSELLRDFPFDLVTPRVQNEAHAIMQRIQQARKIGRRRADILRMNECYFESRNDISSITLLLFEKFGIFICERSLPGHQGTMGYQTPAITMLHVEWNRD</sequence>
<comment type="caution">
    <text evidence="1">The sequence shown here is derived from an EMBL/GenBank/DDBJ whole genome shotgun (WGS) entry which is preliminary data.</text>
</comment>